<feature type="region of interest" description="Disordered" evidence="1">
    <location>
        <begin position="1"/>
        <end position="49"/>
    </location>
</feature>
<sequence>MTMDFEFDDSVDSSRASSRSSTLVSQRSHKRRRQQESDDDSSTVSSRRIAVKGAGKSASAVQDAGSFQMLRDECLDLCSTIISREDKGDGKSLNAAVDLALLLSNKKTRSILWQNDTLQDLGDIDSNCGDNSSVLMSILNAVASHTPKKSRGARNSTNPSRNRSRTKSARRKQKQQSQNDSVTSVGNQKVIPTSPQMKQVLACIFYFLSWDCTLSKDHSVAAMGTKTNPNIARKIRMSILQNGDALQGAVQLLFGKEALSTANSIPSLSVASSSMQTPKPNSQQRVVAISGICSPASNASTISSVSFQEEAQQLVPIESKRKLGDPTAAGRQKRRKRRLMQSIAEDETVSNPNEDMSSKKILPPPKLNCSSTDFSFSDERDTFATPKAPPKVSHRGPKSCDEHHTTTSGAATANPKLWKLLSKIKFTSKFIPDHLQQDKWLSMLFLQSLNRVIEGKDLEGPSCMENENDDDNNEASSDDESNEEFNPILLTNSLLYKSGVLPLLARAMSDSFQEVTRMLIEDDTFASTMDWDYRQEQMSVLASLIDGACLFCESNRRAFCEEDPFSFEERNQGLLCHIFLFLDQCAKRCCKTPNDKMDAVMLMGLRMLTSLTHDNEVAGEQLTSWSGQGATGDGSIRGLDTLANLVFVLEGSGDETKKESSLTSQEAYHHRYDCIVFCLNTLANIVEGSDVRRLLTEINVDAPSCRILWLEWLCRWLKIQTASFQDAIMDGGTNNGQSSSQERELQKAEEDRLVAAGNGCVLLACLMKEPESISEEPELTNTIRQLIVDQMPKSKDGGSTGVIMIVNTLKAFCNFYQLSLGDLSVAIVAPVKKLIQELQEMGL</sequence>
<name>A0AAD2FTM0_9STRA</name>
<feature type="compositionally biased region" description="Basic residues" evidence="1">
    <location>
        <begin position="162"/>
        <end position="174"/>
    </location>
</feature>
<feature type="region of interest" description="Disordered" evidence="1">
    <location>
        <begin position="457"/>
        <end position="482"/>
    </location>
</feature>
<feature type="region of interest" description="Disordered" evidence="1">
    <location>
        <begin position="145"/>
        <end position="189"/>
    </location>
</feature>
<keyword evidence="3" id="KW-1185">Reference proteome</keyword>
<feature type="compositionally biased region" description="Acidic residues" evidence="1">
    <location>
        <begin position="466"/>
        <end position="482"/>
    </location>
</feature>
<organism evidence="2 3">
    <name type="scientific">Cylindrotheca closterium</name>
    <dbReference type="NCBI Taxonomy" id="2856"/>
    <lineage>
        <taxon>Eukaryota</taxon>
        <taxon>Sar</taxon>
        <taxon>Stramenopiles</taxon>
        <taxon>Ochrophyta</taxon>
        <taxon>Bacillariophyta</taxon>
        <taxon>Bacillariophyceae</taxon>
        <taxon>Bacillariophycidae</taxon>
        <taxon>Bacillariales</taxon>
        <taxon>Bacillariaceae</taxon>
        <taxon>Cylindrotheca</taxon>
    </lineage>
</organism>
<gene>
    <name evidence="2" type="ORF">CYCCA115_LOCUS13975</name>
</gene>
<evidence type="ECO:0000256" key="1">
    <source>
        <dbReference type="SAM" id="MobiDB-lite"/>
    </source>
</evidence>
<feature type="region of interest" description="Disordered" evidence="1">
    <location>
        <begin position="317"/>
        <end position="409"/>
    </location>
</feature>
<feature type="compositionally biased region" description="Low complexity" evidence="1">
    <location>
        <begin position="13"/>
        <end position="26"/>
    </location>
</feature>
<protein>
    <submittedName>
        <fullName evidence="2">Uncharacterized protein</fullName>
    </submittedName>
</protein>
<evidence type="ECO:0000313" key="3">
    <source>
        <dbReference type="Proteomes" id="UP001295423"/>
    </source>
</evidence>
<reference evidence="2" key="1">
    <citation type="submission" date="2023-08" db="EMBL/GenBank/DDBJ databases">
        <authorList>
            <person name="Audoor S."/>
            <person name="Bilcke G."/>
        </authorList>
    </citation>
    <scope>NUCLEOTIDE SEQUENCE</scope>
</reference>
<feature type="compositionally biased region" description="Polar residues" evidence="1">
    <location>
        <begin position="179"/>
        <end position="189"/>
    </location>
</feature>
<comment type="caution">
    <text evidence="2">The sequence shown here is derived from an EMBL/GenBank/DDBJ whole genome shotgun (WGS) entry which is preliminary data.</text>
</comment>
<evidence type="ECO:0000313" key="2">
    <source>
        <dbReference type="EMBL" id="CAJ1953328.1"/>
    </source>
</evidence>
<feature type="compositionally biased region" description="Acidic residues" evidence="1">
    <location>
        <begin position="1"/>
        <end position="11"/>
    </location>
</feature>
<dbReference type="Proteomes" id="UP001295423">
    <property type="component" value="Unassembled WGS sequence"/>
</dbReference>
<dbReference type="EMBL" id="CAKOGP040001825">
    <property type="protein sequence ID" value="CAJ1953328.1"/>
    <property type="molecule type" value="Genomic_DNA"/>
</dbReference>
<proteinExistence type="predicted"/>
<accession>A0AAD2FTM0</accession>
<dbReference type="AlphaFoldDB" id="A0AAD2FTM0"/>